<keyword evidence="2" id="KW-1185">Reference proteome</keyword>
<proteinExistence type="predicted"/>
<protein>
    <submittedName>
        <fullName evidence="1">Uncharacterized protein</fullName>
    </submittedName>
</protein>
<reference evidence="1 2" key="1">
    <citation type="submission" date="2020-04" db="EMBL/GenBank/DDBJ databases">
        <title>Draft Genome Sequence of Streptomyces morookaense DSM 40503, an 8-azaguanine-producing strain.</title>
        <authorList>
            <person name="Qi J."/>
            <person name="Gao J.-M."/>
        </authorList>
    </citation>
    <scope>NUCLEOTIDE SEQUENCE [LARGE SCALE GENOMIC DNA]</scope>
    <source>
        <strain evidence="1 2">DSM 40503</strain>
    </source>
</reference>
<dbReference type="Proteomes" id="UP000587462">
    <property type="component" value="Unassembled WGS sequence"/>
</dbReference>
<gene>
    <name evidence="1" type="ORF">HG542_17735</name>
</gene>
<organism evidence="1 2">
    <name type="scientific">Streptomyces morookaense</name>
    <name type="common">Streptoverticillium morookaense</name>
    <dbReference type="NCBI Taxonomy" id="1970"/>
    <lineage>
        <taxon>Bacteria</taxon>
        <taxon>Bacillati</taxon>
        <taxon>Actinomycetota</taxon>
        <taxon>Actinomycetes</taxon>
        <taxon>Kitasatosporales</taxon>
        <taxon>Streptomycetaceae</taxon>
        <taxon>Streptomyces</taxon>
    </lineage>
</organism>
<comment type="caution">
    <text evidence="1">The sequence shown here is derived from an EMBL/GenBank/DDBJ whole genome shotgun (WGS) entry which is preliminary data.</text>
</comment>
<name>A0A7Y7B5T4_STRMO</name>
<dbReference type="EMBL" id="JABBXF010000038">
    <property type="protein sequence ID" value="NVK79497.1"/>
    <property type="molecule type" value="Genomic_DNA"/>
</dbReference>
<evidence type="ECO:0000313" key="1">
    <source>
        <dbReference type="EMBL" id="NVK79497.1"/>
    </source>
</evidence>
<sequence>MAPTSLPASGDGSVTFADALRAAVRSSGLGLERIRYRLTLRGTPISVATLSSWQLGRTQPERPCSLAALDNLEEVLRLPTGALSGLLGRPRARGRGSRESRMLPIGALKPGAERVAALLAGLNTSGDPHLIRISQHDRYEYGADRSQLRVWNRQVMRADRDGPDRWVTLFYEDEPGCGLPRPRGLRNCRLGKTAVDEESGVLAAELLFSHPLRRGETLIMEYEMVHREPRPVGSWGSCGRTLRMTTREYLLEAAFHPAALPAICEEFTEPADGQPGTVRRLIPDSTGCVHALALDTGPARFGIRWTWDVPAPS</sequence>
<dbReference type="AlphaFoldDB" id="A0A7Y7B5T4"/>
<evidence type="ECO:0000313" key="2">
    <source>
        <dbReference type="Proteomes" id="UP000587462"/>
    </source>
</evidence>
<accession>A0A7Y7B5T4</accession>